<sequence>MQSGEEGWSDRHLLDNTESDLGQTGHSRMNCCRSKGHSYRSTGSWSGFPPAAIEETFDAYQLPSPEYLTTNVNCLIIQTGLKPDPGLHRDVNTPDPGLHRDVTPRRRRRSHDPGRDRQGAWAVPRTRSAPGGGTEGADSFRFGFPAPCAAEALRARRWRLEPRRGSGGQGVVR</sequence>
<evidence type="ECO:0000313" key="2">
    <source>
        <dbReference type="Proteomes" id="UP001162501"/>
    </source>
</evidence>
<proteinExistence type="predicted"/>
<reference evidence="1" key="1">
    <citation type="submission" date="2023-05" db="EMBL/GenBank/DDBJ databases">
        <authorList>
            <consortium name="ELIXIR-Norway"/>
        </authorList>
    </citation>
    <scope>NUCLEOTIDE SEQUENCE</scope>
</reference>
<accession>A0ACB0FL20</accession>
<organism evidence="1 2">
    <name type="scientific">Rangifer tarandus platyrhynchus</name>
    <name type="common">Svalbard reindeer</name>
    <dbReference type="NCBI Taxonomy" id="3082113"/>
    <lineage>
        <taxon>Eukaryota</taxon>
        <taxon>Metazoa</taxon>
        <taxon>Chordata</taxon>
        <taxon>Craniata</taxon>
        <taxon>Vertebrata</taxon>
        <taxon>Euteleostomi</taxon>
        <taxon>Mammalia</taxon>
        <taxon>Eutheria</taxon>
        <taxon>Laurasiatheria</taxon>
        <taxon>Artiodactyla</taxon>
        <taxon>Ruminantia</taxon>
        <taxon>Pecora</taxon>
        <taxon>Cervidae</taxon>
        <taxon>Odocoileinae</taxon>
        <taxon>Rangifer</taxon>
    </lineage>
</organism>
<gene>
    <name evidence="1" type="ORF">MRATA1EN3_LOCUS24977</name>
</gene>
<protein>
    <submittedName>
        <fullName evidence="1">Uncharacterized protein</fullName>
    </submittedName>
</protein>
<name>A0ACB0FL20_RANTA</name>
<dbReference type="EMBL" id="OX596093">
    <property type="protein sequence ID" value="CAI9713764.1"/>
    <property type="molecule type" value="Genomic_DNA"/>
</dbReference>
<dbReference type="Proteomes" id="UP001162501">
    <property type="component" value="Chromosome 9"/>
</dbReference>
<evidence type="ECO:0000313" key="1">
    <source>
        <dbReference type="EMBL" id="CAI9713764.1"/>
    </source>
</evidence>